<evidence type="ECO:0000256" key="1">
    <source>
        <dbReference type="ARBA" id="ARBA00009067"/>
    </source>
</evidence>
<feature type="transmembrane region" description="Helical" evidence="2">
    <location>
        <begin position="29"/>
        <end position="47"/>
    </location>
</feature>
<sequence length="198" mass="22885">MLKFIYLLIYFLATKIIPAMGTSWNSFDPNFMIIQKIFFVLLSILFFKNELIESFKKIELKKTMSTVLIALTLLLLTYVIMATLLDTTLNFAAYSWTISFFLESILFAPFIEEIVYRYCFLSSNHSYVKLGMMLISSLLFAFSHAAAASYSLILLIPFLVLGLILSTIYIIKNNIWYSIFTHFFCNLIIFVMPLIISS</sequence>
<feature type="domain" description="CAAX prenyl protease 2/Lysostaphin resistance protein A-like" evidence="3">
    <location>
        <begin position="96"/>
        <end position="188"/>
    </location>
</feature>
<dbReference type="RefSeq" id="WP_086445083.1">
    <property type="nucleotide sequence ID" value="NZ_CP147248.1"/>
</dbReference>
<evidence type="ECO:0000313" key="5">
    <source>
        <dbReference type="Proteomes" id="UP000195080"/>
    </source>
</evidence>
<organism evidence="4 5">
    <name type="scientific">Candidatus Enterococcus lemimoniae</name>
    <dbReference type="NCBI Taxonomy" id="1834167"/>
    <lineage>
        <taxon>Bacteria</taxon>
        <taxon>Bacillati</taxon>
        <taxon>Bacillota</taxon>
        <taxon>Bacilli</taxon>
        <taxon>Lactobacillales</taxon>
        <taxon>Enterococcaceae</taxon>
        <taxon>Enterococcus</taxon>
    </lineage>
</organism>
<feature type="transmembrane region" description="Helical" evidence="2">
    <location>
        <begin position="176"/>
        <end position="196"/>
    </location>
</feature>
<keyword evidence="2" id="KW-0472">Membrane</keyword>
<keyword evidence="2" id="KW-1133">Transmembrane helix</keyword>
<protein>
    <recommendedName>
        <fullName evidence="3">CAAX prenyl protease 2/Lysostaphin resistance protein A-like domain-containing protein</fullName>
    </recommendedName>
</protein>
<feature type="transmembrane region" description="Helical" evidence="2">
    <location>
        <begin position="152"/>
        <end position="171"/>
    </location>
</feature>
<evidence type="ECO:0000256" key="2">
    <source>
        <dbReference type="SAM" id="Phobius"/>
    </source>
</evidence>
<feature type="transmembrane region" description="Helical" evidence="2">
    <location>
        <begin position="91"/>
        <end position="115"/>
    </location>
</feature>
<comment type="similarity">
    <text evidence="1">Belongs to the UPF0177 family.</text>
</comment>
<evidence type="ECO:0000259" key="3">
    <source>
        <dbReference type="Pfam" id="PF02517"/>
    </source>
</evidence>
<dbReference type="EMBL" id="CP147248">
    <property type="protein sequence ID" value="WYJ87678.1"/>
    <property type="molecule type" value="Genomic_DNA"/>
</dbReference>
<keyword evidence="5" id="KW-1185">Reference proteome</keyword>
<name>A0ABZ2T8I3_9ENTE</name>
<feature type="transmembrane region" description="Helical" evidence="2">
    <location>
        <begin position="67"/>
        <end position="85"/>
    </location>
</feature>
<proteinExistence type="inferred from homology"/>
<feature type="transmembrane region" description="Helical" evidence="2">
    <location>
        <begin position="127"/>
        <end position="146"/>
    </location>
</feature>
<keyword evidence="2" id="KW-0812">Transmembrane</keyword>
<evidence type="ECO:0000313" key="4">
    <source>
        <dbReference type="EMBL" id="WYJ87678.1"/>
    </source>
</evidence>
<dbReference type="Proteomes" id="UP000195080">
    <property type="component" value="Chromosome"/>
</dbReference>
<gene>
    <name evidence="4" type="ORF">A5866_002802</name>
</gene>
<reference evidence="5" key="1">
    <citation type="submission" date="2017-05" db="EMBL/GenBank/DDBJ databases">
        <title>The Genome Sequence of EEnterococcus faecalis 9F2_4866.</title>
        <authorList>
            <consortium name="The Broad Institute Genomics Platform"/>
            <consortium name="The Broad Institute Genomic Center for Infectious Diseases"/>
            <person name="Earl A."/>
            <person name="Manson A."/>
            <person name="Schwartman J."/>
            <person name="Gilmore M."/>
            <person name="Abouelleil A."/>
            <person name="Cao P."/>
            <person name="Chapman S."/>
            <person name="Cusick C."/>
            <person name="Shea T."/>
            <person name="Young S."/>
            <person name="Neafsey D."/>
            <person name="Nusbaum C."/>
            <person name="Birren B."/>
        </authorList>
    </citation>
    <scope>NUCLEOTIDE SEQUENCE [LARGE SCALE GENOMIC DNA]</scope>
    <source>
        <strain evidence="5">12C11_DIV0727</strain>
    </source>
</reference>
<dbReference type="InterPro" id="IPR003675">
    <property type="entry name" value="Rce1/LyrA-like_dom"/>
</dbReference>
<accession>A0ABZ2T8I3</accession>
<dbReference type="Pfam" id="PF02517">
    <property type="entry name" value="Rce1-like"/>
    <property type="match status" value="1"/>
</dbReference>